<dbReference type="InterPro" id="IPR050482">
    <property type="entry name" value="Sensor_HK_TwoCompSys"/>
</dbReference>
<dbReference type="PANTHER" id="PTHR24421">
    <property type="entry name" value="NITRATE/NITRITE SENSOR PROTEIN NARX-RELATED"/>
    <property type="match status" value="1"/>
</dbReference>
<sequence>MPASAPPRPLDLKRQLLLRVGWFTLALLAVSTTAALLETRHRVRGDIERTGPLIGHLISDTVGRSENAYSRTLGEDDLQSAPLQPIAKLIHVCVRLTDIYSHPVAQRCFAGEPRLPAVLRHMMRAVIGADAVYQGAVGRFPGIAIGQLTVTPDYDRELLDLAGKLARLLALSAMLLLLSFFIYRPVRNALAPSADILDTLSRMEAGDLRARMPAFALIELNRIGAAFNHLLDRLDHTIRGQQHLAHRLLSVREEERAHLARELHDELGQYLASLNAEAAFARELAQEGVPALLPCAESISRTSGHMMEVLQQILHRLRPSGLTEFGLLPSLHQLIADWNTRSRGRTVFTLAADDLPADLPDDVGVSVYRIVQESLTNAVRHGRATRVDVTLDCGNAGLHLAIGDDGQGGASPRLVPAAAGADGANGTTDTNGTSCTASTTGTIGAKVDAAAGTSGGYGLLGMEERVLALGGSLRVRSSAGGGTMVRVELPLAQPVRAGEVLP</sequence>
<feature type="transmembrane region" description="Helical" evidence="6">
    <location>
        <begin position="165"/>
        <end position="183"/>
    </location>
</feature>
<dbReference type="InterPro" id="IPR036890">
    <property type="entry name" value="HATPase_C_sf"/>
</dbReference>
<evidence type="ECO:0000256" key="4">
    <source>
        <dbReference type="ARBA" id="ARBA00022777"/>
    </source>
</evidence>
<dbReference type="EMBL" id="JACEZU010000001">
    <property type="protein sequence ID" value="MBA5685780.1"/>
    <property type="molecule type" value="Genomic_DNA"/>
</dbReference>
<dbReference type="GO" id="GO:0016020">
    <property type="term" value="C:membrane"/>
    <property type="evidence" value="ECO:0007669"/>
    <property type="project" value="UniProtKB-SubCell"/>
</dbReference>
<evidence type="ECO:0000256" key="2">
    <source>
        <dbReference type="ARBA" id="ARBA00022553"/>
    </source>
</evidence>
<feature type="transmembrane region" description="Helical" evidence="6">
    <location>
        <begin position="20"/>
        <end position="37"/>
    </location>
</feature>
<name>A0A7W2F605_9BURK</name>
<reference evidence="8 9" key="1">
    <citation type="submission" date="2020-07" db="EMBL/GenBank/DDBJ databases">
        <title>Novel species isolated from subtropical streams in China.</title>
        <authorList>
            <person name="Lu H."/>
        </authorList>
    </citation>
    <scope>NUCLEOTIDE SEQUENCE [LARGE SCALE GENOMIC DNA]</scope>
    <source>
        <strain evidence="8 9">LX47W</strain>
    </source>
</reference>
<comment type="caution">
    <text evidence="8">The sequence shown here is derived from an EMBL/GenBank/DDBJ whole genome shotgun (WGS) entry which is preliminary data.</text>
</comment>
<evidence type="ECO:0000256" key="1">
    <source>
        <dbReference type="ARBA" id="ARBA00004370"/>
    </source>
</evidence>
<evidence type="ECO:0000256" key="5">
    <source>
        <dbReference type="ARBA" id="ARBA00023012"/>
    </source>
</evidence>
<dbReference type="InterPro" id="IPR003594">
    <property type="entry name" value="HATPase_dom"/>
</dbReference>
<proteinExistence type="predicted"/>
<dbReference type="PROSITE" id="PS50885">
    <property type="entry name" value="HAMP"/>
    <property type="match status" value="1"/>
</dbReference>
<evidence type="ECO:0000259" key="7">
    <source>
        <dbReference type="PROSITE" id="PS50885"/>
    </source>
</evidence>
<dbReference type="InterPro" id="IPR011712">
    <property type="entry name" value="Sig_transdc_His_kin_sub3_dim/P"/>
</dbReference>
<keyword evidence="6" id="KW-0472">Membrane</keyword>
<dbReference type="SUPFAM" id="SSF55874">
    <property type="entry name" value="ATPase domain of HSP90 chaperone/DNA topoisomerase II/histidine kinase"/>
    <property type="match status" value="1"/>
</dbReference>
<feature type="domain" description="HAMP" evidence="7">
    <location>
        <begin position="187"/>
        <end position="239"/>
    </location>
</feature>
<dbReference type="SMART" id="SM00387">
    <property type="entry name" value="HATPase_c"/>
    <property type="match status" value="1"/>
</dbReference>
<dbReference type="Pfam" id="PF02518">
    <property type="entry name" value="HATPase_c"/>
    <property type="match status" value="1"/>
</dbReference>
<dbReference type="Proteomes" id="UP000573499">
    <property type="component" value="Unassembled WGS sequence"/>
</dbReference>
<keyword evidence="9" id="KW-1185">Reference proteome</keyword>
<dbReference type="Pfam" id="PF00672">
    <property type="entry name" value="HAMP"/>
    <property type="match status" value="1"/>
</dbReference>
<dbReference type="Gene3D" id="3.30.565.10">
    <property type="entry name" value="Histidine kinase-like ATPase, C-terminal domain"/>
    <property type="match status" value="1"/>
</dbReference>
<keyword evidence="6" id="KW-1133">Transmembrane helix</keyword>
<gene>
    <name evidence="8" type="ORF">H3H39_01775</name>
</gene>
<organism evidence="8 9">
    <name type="scientific">Rugamonas apoptosis</name>
    <dbReference type="NCBI Taxonomy" id="2758570"/>
    <lineage>
        <taxon>Bacteria</taxon>
        <taxon>Pseudomonadati</taxon>
        <taxon>Pseudomonadota</taxon>
        <taxon>Betaproteobacteria</taxon>
        <taxon>Burkholderiales</taxon>
        <taxon>Oxalobacteraceae</taxon>
        <taxon>Telluria group</taxon>
        <taxon>Rugamonas</taxon>
    </lineage>
</organism>
<keyword evidence="5" id="KW-0902">Two-component regulatory system</keyword>
<keyword evidence="3" id="KW-0808">Transferase</keyword>
<dbReference type="InterPro" id="IPR003660">
    <property type="entry name" value="HAMP_dom"/>
</dbReference>
<dbReference type="Pfam" id="PF07730">
    <property type="entry name" value="HisKA_3"/>
    <property type="match status" value="1"/>
</dbReference>
<protein>
    <submittedName>
        <fullName evidence="8">Histidine kinase</fullName>
    </submittedName>
</protein>
<evidence type="ECO:0000256" key="3">
    <source>
        <dbReference type="ARBA" id="ARBA00022679"/>
    </source>
</evidence>
<dbReference type="SMART" id="SM00304">
    <property type="entry name" value="HAMP"/>
    <property type="match status" value="1"/>
</dbReference>
<evidence type="ECO:0000313" key="9">
    <source>
        <dbReference type="Proteomes" id="UP000573499"/>
    </source>
</evidence>
<dbReference type="RefSeq" id="WP_182151537.1">
    <property type="nucleotide sequence ID" value="NZ_JACEZU010000001.1"/>
</dbReference>
<dbReference type="CDD" id="cd16917">
    <property type="entry name" value="HATPase_UhpB-NarQ-NarX-like"/>
    <property type="match status" value="1"/>
</dbReference>
<evidence type="ECO:0000313" key="8">
    <source>
        <dbReference type="EMBL" id="MBA5685780.1"/>
    </source>
</evidence>
<dbReference type="Gene3D" id="1.20.5.1930">
    <property type="match status" value="1"/>
</dbReference>
<dbReference type="PANTHER" id="PTHR24421:SF58">
    <property type="entry name" value="SIGNAL TRANSDUCTION HISTIDINE-PROTEIN KINASE_PHOSPHATASE UHPB"/>
    <property type="match status" value="1"/>
</dbReference>
<dbReference type="GO" id="GO:0000155">
    <property type="term" value="F:phosphorelay sensor kinase activity"/>
    <property type="evidence" value="ECO:0007669"/>
    <property type="project" value="InterPro"/>
</dbReference>
<keyword evidence="6" id="KW-0812">Transmembrane</keyword>
<keyword evidence="4 8" id="KW-0418">Kinase</keyword>
<dbReference type="GO" id="GO:0046983">
    <property type="term" value="F:protein dimerization activity"/>
    <property type="evidence" value="ECO:0007669"/>
    <property type="project" value="InterPro"/>
</dbReference>
<keyword evidence="2" id="KW-0597">Phosphoprotein</keyword>
<dbReference type="CDD" id="cd06225">
    <property type="entry name" value="HAMP"/>
    <property type="match status" value="1"/>
</dbReference>
<evidence type="ECO:0000256" key="6">
    <source>
        <dbReference type="SAM" id="Phobius"/>
    </source>
</evidence>
<dbReference type="AlphaFoldDB" id="A0A7W2F605"/>
<accession>A0A7W2F605</accession>
<comment type="subcellular location">
    <subcellularLocation>
        <location evidence="1">Membrane</location>
    </subcellularLocation>
</comment>